<keyword evidence="4" id="KW-1133">Transmembrane helix</keyword>
<dbReference type="Pfam" id="PF07690">
    <property type="entry name" value="MFS_1"/>
    <property type="match status" value="1"/>
</dbReference>
<protein>
    <recommendedName>
        <fullName evidence="7">Major facilitator superfamily (MFS) profile domain-containing protein</fullName>
    </recommendedName>
</protein>
<name>A0A4U0UPI8_9PEZI</name>
<feature type="transmembrane region" description="Helical" evidence="4">
    <location>
        <begin position="200"/>
        <end position="222"/>
    </location>
</feature>
<comment type="similarity">
    <text evidence="2">Belongs to the major facilitator superfamily. Monocarboxylate porter (TC 2.A.1.13) family.</text>
</comment>
<feature type="transmembrane region" description="Helical" evidence="4">
    <location>
        <begin position="438"/>
        <end position="461"/>
    </location>
</feature>
<dbReference type="SUPFAM" id="SSF103473">
    <property type="entry name" value="MFS general substrate transporter"/>
    <property type="match status" value="1"/>
</dbReference>
<dbReference type="GO" id="GO:0016020">
    <property type="term" value="C:membrane"/>
    <property type="evidence" value="ECO:0007669"/>
    <property type="project" value="UniProtKB-SubCell"/>
</dbReference>
<evidence type="ECO:0000256" key="1">
    <source>
        <dbReference type="ARBA" id="ARBA00004141"/>
    </source>
</evidence>
<dbReference type="InterPro" id="IPR029058">
    <property type="entry name" value="AB_hydrolase_fold"/>
</dbReference>
<feature type="transmembrane region" description="Helical" evidence="4">
    <location>
        <begin position="126"/>
        <end position="147"/>
    </location>
</feature>
<dbReference type="EMBL" id="NAJP01000049">
    <property type="protein sequence ID" value="TKA37848.1"/>
    <property type="molecule type" value="Genomic_DNA"/>
</dbReference>
<evidence type="ECO:0000313" key="5">
    <source>
        <dbReference type="EMBL" id="TKA37848.1"/>
    </source>
</evidence>
<comment type="subcellular location">
    <subcellularLocation>
        <location evidence="1">Membrane</location>
        <topology evidence="1">Multi-pass membrane protein</topology>
    </subcellularLocation>
</comment>
<accession>A0A4U0UPI8</accession>
<gene>
    <name evidence="5" type="ORF">B0A54_09851</name>
</gene>
<dbReference type="InterPro" id="IPR011701">
    <property type="entry name" value="MFS"/>
</dbReference>
<dbReference type="OrthoDB" id="6509908at2759"/>
<feature type="transmembrane region" description="Helical" evidence="4">
    <location>
        <begin position="368"/>
        <end position="394"/>
    </location>
</feature>
<dbReference type="Proteomes" id="UP000310066">
    <property type="component" value="Unassembled WGS sequence"/>
</dbReference>
<evidence type="ECO:0008006" key="7">
    <source>
        <dbReference type="Google" id="ProtNLM"/>
    </source>
</evidence>
<organism evidence="5 6">
    <name type="scientific">Friedmanniomyces endolithicus</name>
    <dbReference type="NCBI Taxonomy" id="329885"/>
    <lineage>
        <taxon>Eukaryota</taxon>
        <taxon>Fungi</taxon>
        <taxon>Dikarya</taxon>
        <taxon>Ascomycota</taxon>
        <taxon>Pezizomycotina</taxon>
        <taxon>Dothideomycetes</taxon>
        <taxon>Dothideomycetidae</taxon>
        <taxon>Mycosphaerellales</taxon>
        <taxon>Teratosphaeriaceae</taxon>
        <taxon>Friedmanniomyces</taxon>
    </lineage>
</organism>
<dbReference type="GO" id="GO:0022857">
    <property type="term" value="F:transmembrane transporter activity"/>
    <property type="evidence" value="ECO:0007669"/>
    <property type="project" value="InterPro"/>
</dbReference>
<dbReference type="Gene3D" id="3.40.50.1820">
    <property type="entry name" value="alpha/beta hydrolase"/>
    <property type="match status" value="1"/>
</dbReference>
<evidence type="ECO:0000256" key="2">
    <source>
        <dbReference type="ARBA" id="ARBA00006727"/>
    </source>
</evidence>
<feature type="transmembrane region" description="Helical" evidence="4">
    <location>
        <begin position="278"/>
        <end position="301"/>
    </location>
</feature>
<keyword evidence="4" id="KW-0812">Transmembrane</keyword>
<feature type="transmembrane region" description="Helical" evidence="4">
    <location>
        <begin position="95"/>
        <end position="114"/>
    </location>
</feature>
<proteinExistence type="inferred from homology"/>
<feature type="transmembrane region" description="Helical" evidence="4">
    <location>
        <begin position="339"/>
        <end position="362"/>
    </location>
</feature>
<feature type="transmembrane region" description="Helical" evidence="4">
    <location>
        <begin position="54"/>
        <end position="75"/>
    </location>
</feature>
<dbReference type="InterPro" id="IPR036259">
    <property type="entry name" value="MFS_trans_sf"/>
</dbReference>
<reference evidence="5 6" key="1">
    <citation type="submission" date="2017-03" db="EMBL/GenBank/DDBJ databases">
        <title>Genomes of endolithic fungi from Antarctica.</title>
        <authorList>
            <person name="Coleine C."/>
            <person name="Masonjones S."/>
            <person name="Stajich J.E."/>
        </authorList>
    </citation>
    <scope>NUCLEOTIDE SEQUENCE [LARGE SCALE GENOMIC DNA]</scope>
    <source>
        <strain evidence="5 6">CCFEE 5311</strain>
    </source>
</reference>
<feature type="compositionally biased region" description="Polar residues" evidence="3">
    <location>
        <begin position="467"/>
        <end position="480"/>
    </location>
</feature>
<dbReference type="InterPro" id="IPR050327">
    <property type="entry name" value="Proton-linked_MCT"/>
</dbReference>
<feature type="transmembrane region" description="Helical" evidence="4">
    <location>
        <begin position="167"/>
        <end position="188"/>
    </location>
</feature>
<keyword evidence="4" id="KW-0472">Membrane</keyword>
<feature type="region of interest" description="Disordered" evidence="3">
    <location>
        <begin position="467"/>
        <end position="490"/>
    </location>
</feature>
<dbReference type="AlphaFoldDB" id="A0A4U0UPI8"/>
<evidence type="ECO:0000313" key="6">
    <source>
        <dbReference type="Proteomes" id="UP000310066"/>
    </source>
</evidence>
<feature type="transmembrane region" description="Helical" evidence="4">
    <location>
        <begin position="406"/>
        <end position="426"/>
    </location>
</feature>
<evidence type="ECO:0000256" key="4">
    <source>
        <dbReference type="SAM" id="Phobius"/>
    </source>
</evidence>
<feature type="compositionally biased region" description="Basic and acidic residues" evidence="3">
    <location>
        <begin position="481"/>
        <end position="490"/>
    </location>
</feature>
<feature type="transmembrane region" description="Helical" evidence="4">
    <location>
        <begin position="234"/>
        <end position="257"/>
    </location>
</feature>
<sequence length="592" mass="63175">MSNRMARRDLEDGKGTEMEEINDTAKSLTNSTVEKVPVTLATPPAPVLDGGLRAWLQVAGSFLVFSNLWGFVFAFGSFQSFYTLDYLPSKSASDIAWIGTIGTGLLIFVGILSGPLFDLGYFRSMLIIGGVGETLAMFLLSLCTKYWQILLTQGIMVGLFNGRDCAILYQLHLLTSIGLLYLPGLALVGRSFKKHRSMAMAITTCGAPTGGIIYTLLFQQLIGKLGFAWTVRTMAFFMLGTYAISFPLQLWGASNLGDLASGTKRKMFDPTALRDLPFWSYSFANFFIFTGYMVPFIYLGAYGQTELGLTQTQSLNVLIAAQAASIAGRLIAGYTASKVGVMIPWITAAISSGVFCIAWIGIKSESSLIAFACLFGAFSGPLIPLPPAVFSLVCPDQTVFGARLGMAQAIGSVASLIGAPIAGALLGKGGGRDSYLGLQLFSGLVMIFGGCQLITVASSILRKPTSNNPVMASPQTNQLDKTSEATPDKEIAKPSGACCLQGTLHDGEPRGTTTTVAGIETYVVEPPQGKANGHIVLYFPDVWGFFNNGFLVMDGFADAGFLTLGLDYFRGVGGQACCFTTMVSADVDVRCY</sequence>
<dbReference type="PANTHER" id="PTHR11360">
    <property type="entry name" value="MONOCARBOXYLATE TRANSPORTER"/>
    <property type="match status" value="1"/>
</dbReference>
<dbReference type="Gene3D" id="1.20.1250.20">
    <property type="entry name" value="MFS general substrate transporter like domains"/>
    <property type="match status" value="2"/>
</dbReference>
<evidence type="ECO:0000256" key="3">
    <source>
        <dbReference type="SAM" id="MobiDB-lite"/>
    </source>
</evidence>
<dbReference type="PANTHER" id="PTHR11360:SF252">
    <property type="entry name" value="MAJOR FACILITATOR SUPERFAMILY (MFS) PROFILE DOMAIN-CONTAINING PROTEIN-RELATED"/>
    <property type="match status" value="1"/>
</dbReference>
<comment type="caution">
    <text evidence="5">The sequence shown here is derived from an EMBL/GenBank/DDBJ whole genome shotgun (WGS) entry which is preliminary data.</text>
</comment>